<dbReference type="RefSeq" id="WP_184534937.1">
    <property type="nucleotide sequence ID" value="NZ_JACHJW010000001.1"/>
</dbReference>
<dbReference type="AlphaFoldDB" id="A0A7W7SSJ4"/>
<sequence length="76" mass="7826">MALQPPGGDPVTAPAYTGRHRPANTNPTTGGRRLIPTADRVPAGWTPLADDVRAGLAPTHTATATTTVMPALEATR</sequence>
<evidence type="ECO:0000313" key="3">
    <source>
        <dbReference type="Proteomes" id="UP000578819"/>
    </source>
</evidence>
<feature type="region of interest" description="Disordered" evidence="1">
    <location>
        <begin position="1"/>
        <end position="38"/>
    </location>
</feature>
<keyword evidence="3" id="KW-1185">Reference proteome</keyword>
<organism evidence="2 3">
    <name type="scientific">Micromonospora polyrhachis</name>
    <dbReference type="NCBI Taxonomy" id="1282883"/>
    <lineage>
        <taxon>Bacteria</taxon>
        <taxon>Bacillati</taxon>
        <taxon>Actinomycetota</taxon>
        <taxon>Actinomycetes</taxon>
        <taxon>Micromonosporales</taxon>
        <taxon>Micromonosporaceae</taxon>
        <taxon>Micromonospora</taxon>
    </lineage>
</organism>
<name>A0A7W7SSJ4_9ACTN</name>
<accession>A0A7W7SSJ4</accession>
<comment type="caution">
    <text evidence="2">The sequence shown here is derived from an EMBL/GenBank/DDBJ whole genome shotgun (WGS) entry which is preliminary data.</text>
</comment>
<dbReference type="EMBL" id="JACHJW010000001">
    <property type="protein sequence ID" value="MBB4958920.1"/>
    <property type="molecule type" value="Genomic_DNA"/>
</dbReference>
<dbReference type="Proteomes" id="UP000578819">
    <property type="component" value="Unassembled WGS sequence"/>
</dbReference>
<evidence type="ECO:0000256" key="1">
    <source>
        <dbReference type="SAM" id="MobiDB-lite"/>
    </source>
</evidence>
<reference evidence="2 3" key="1">
    <citation type="submission" date="2020-08" db="EMBL/GenBank/DDBJ databases">
        <title>Sequencing the genomes of 1000 actinobacteria strains.</title>
        <authorList>
            <person name="Klenk H.-P."/>
        </authorList>
    </citation>
    <scope>NUCLEOTIDE SEQUENCE [LARGE SCALE GENOMIC DNA]</scope>
    <source>
        <strain evidence="2 3">DSM 45886</strain>
    </source>
</reference>
<protein>
    <submittedName>
        <fullName evidence="2">Uncharacterized protein</fullName>
    </submittedName>
</protein>
<gene>
    <name evidence="2" type="ORF">FHR38_002653</name>
</gene>
<proteinExistence type="predicted"/>
<evidence type="ECO:0000313" key="2">
    <source>
        <dbReference type="EMBL" id="MBB4958920.1"/>
    </source>
</evidence>